<evidence type="ECO:0000259" key="4">
    <source>
        <dbReference type="Pfam" id="PF02668"/>
    </source>
</evidence>
<dbReference type="EMBL" id="ACIS01000002">
    <property type="protein sequence ID" value="EEG09922.1"/>
    <property type="molecule type" value="Genomic_DNA"/>
</dbReference>
<keyword evidence="5" id="KW-0223">Dioxygenase</keyword>
<dbReference type="InterPro" id="IPR050411">
    <property type="entry name" value="AlphaKG_dependent_hydroxylases"/>
</dbReference>
<accession>B9Z039</accession>
<evidence type="ECO:0000256" key="1">
    <source>
        <dbReference type="ARBA" id="ARBA00001954"/>
    </source>
</evidence>
<keyword evidence="6" id="KW-1185">Reference proteome</keyword>
<dbReference type="SUPFAM" id="SSF51197">
    <property type="entry name" value="Clavaminate synthase-like"/>
    <property type="match status" value="1"/>
</dbReference>
<comment type="caution">
    <text evidence="5">The sequence shown here is derived from an EMBL/GenBank/DDBJ whole genome shotgun (WGS) entry which is preliminary data.</text>
</comment>
<evidence type="ECO:0000313" key="5">
    <source>
        <dbReference type="EMBL" id="EEG09922.1"/>
    </source>
</evidence>
<dbReference type="PANTHER" id="PTHR10696">
    <property type="entry name" value="GAMMA-BUTYROBETAINE HYDROXYLASE-RELATED"/>
    <property type="match status" value="1"/>
</dbReference>
<dbReference type="eggNOG" id="COG2175">
    <property type="taxonomic scope" value="Bacteria"/>
</dbReference>
<proteinExistence type="predicted"/>
<sequence length="340" mass="37845">MSSLFATASSSVPTSSLDVEVRSVKPPLLRVDASADARRWVAEHRDELRAAVVEHGALLVRGLGLRDVEEVGVVFGQLGRPMIEREAFATRQRYADGLYSSSKWPPSQPMCMHHELSYALESPSLMLFACLTAPTEEGATPLADETVIGRALPADLVDRFERLGWLLVRNYNDEIGASIAEAFGSGERQAVESYCRAQAIRFEWQPDGALRTWQRRSAVVRHPRTGQRCWFNQIAFLNEWTIDPEVREYLVDVYGEDGLPFNTRFGNGDPIGPDIVQTINEVYTAHTVRDAWQSGDLMLVDNIRTAHARERFEGPREVLVGMADALNVADCSPTIEVAGD</sequence>
<dbReference type="PANTHER" id="PTHR10696:SF56">
    <property type="entry name" value="TAUD_TFDA-LIKE DOMAIN-CONTAINING PROTEIN"/>
    <property type="match status" value="1"/>
</dbReference>
<gene>
    <name evidence="5" type="ORF">FuraDRAFT_0938</name>
</gene>
<comment type="cofactor">
    <cofactor evidence="1">
        <name>Fe(2+)</name>
        <dbReference type="ChEBI" id="CHEBI:29033"/>
    </cofactor>
</comment>
<evidence type="ECO:0000313" key="6">
    <source>
        <dbReference type="Proteomes" id="UP000003165"/>
    </source>
</evidence>
<feature type="domain" description="TauD/TfdA-like" evidence="4">
    <location>
        <begin position="38"/>
        <end position="321"/>
    </location>
</feature>
<keyword evidence="3" id="KW-0045">Antibiotic biosynthesis</keyword>
<dbReference type="GO" id="GO:0016706">
    <property type="term" value="F:2-oxoglutarate-dependent dioxygenase activity"/>
    <property type="evidence" value="ECO:0007669"/>
    <property type="project" value="UniProtKB-ARBA"/>
</dbReference>
<dbReference type="GO" id="GO:0017000">
    <property type="term" value="P:antibiotic biosynthetic process"/>
    <property type="evidence" value="ECO:0007669"/>
    <property type="project" value="UniProtKB-KW"/>
</dbReference>
<dbReference type="Pfam" id="PF02668">
    <property type="entry name" value="TauD"/>
    <property type="match status" value="1"/>
</dbReference>
<dbReference type="InterPro" id="IPR003819">
    <property type="entry name" value="TauD/TfdA-like"/>
</dbReference>
<dbReference type="InterPro" id="IPR042098">
    <property type="entry name" value="TauD-like_sf"/>
</dbReference>
<dbReference type="Gene3D" id="3.60.130.10">
    <property type="entry name" value="Clavaminate synthase-like"/>
    <property type="match status" value="1"/>
</dbReference>
<dbReference type="AlphaFoldDB" id="B9Z039"/>
<reference evidence="5 6" key="1">
    <citation type="submission" date="2009-02" db="EMBL/GenBank/DDBJ databases">
        <title>Sequencing of the draft genome and assembly of Lutiella nitroferrum 2002.</title>
        <authorList>
            <consortium name="US DOE Joint Genome Institute (JGI-PGF)"/>
            <person name="Lucas S."/>
            <person name="Copeland A."/>
            <person name="Lapidus A."/>
            <person name="Glavina del Rio T."/>
            <person name="Tice H."/>
            <person name="Bruce D."/>
            <person name="Goodwin L."/>
            <person name="Pitluck S."/>
            <person name="Larimer F."/>
            <person name="Land M.L."/>
            <person name="Hauser L."/>
            <person name="Coates J.D."/>
        </authorList>
    </citation>
    <scope>NUCLEOTIDE SEQUENCE [LARGE SCALE GENOMIC DNA]</scope>
    <source>
        <strain evidence="5 6">2002</strain>
    </source>
</reference>
<protein>
    <submittedName>
        <fullName evidence="5">Taurine catabolism dioxygenase TauD/TfdA</fullName>
    </submittedName>
</protein>
<name>B9Z039_9NEIS</name>
<dbReference type="Proteomes" id="UP000003165">
    <property type="component" value="Unassembled WGS sequence"/>
</dbReference>
<organism evidence="5 6">
    <name type="scientific">Pseudogulbenkiania ferrooxidans 2002</name>
    <dbReference type="NCBI Taxonomy" id="279714"/>
    <lineage>
        <taxon>Bacteria</taxon>
        <taxon>Pseudomonadati</taxon>
        <taxon>Pseudomonadota</taxon>
        <taxon>Betaproteobacteria</taxon>
        <taxon>Neisseriales</taxon>
        <taxon>Chromobacteriaceae</taxon>
        <taxon>Pseudogulbenkiania</taxon>
    </lineage>
</organism>
<evidence type="ECO:0000256" key="2">
    <source>
        <dbReference type="ARBA" id="ARBA00023002"/>
    </source>
</evidence>
<evidence type="ECO:0000256" key="3">
    <source>
        <dbReference type="ARBA" id="ARBA00023194"/>
    </source>
</evidence>
<keyword evidence="2" id="KW-0560">Oxidoreductase</keyword>